<dbReference type="Gene3D" id="3.40.630.30">
    <property type="match status" value="1"/>
</dbReference>
<dbReference type="InterPro" id="IPR000182">
    <property type="entry name" value="GNAT_dom"/>
</dbReference>
<dbReference type="Pfam" id="PF13508">
    <property type="entry name" value="Acetyltransf_7"/>
    <property type="match status" value="1"/>
</dbReference>
<accession>A0A856QQ69</accession>
<sequence length="151" mass="17852">MSSMNPRIVPACTRDYDFAFSVKKDALGPHIERQWGWDEEYQLRIHEQRWREKPWFLIYLGEQKVGTVSLQEAPSTLRFGEFYISSKWRGKGIGTRVITDVVSRCDIENRTCKLEYLKWNPVGSLYKRHGFEVVDENDIHYFMLRCPSSTP</sequence>
<dbReference type="PROSITE" id="PS51186">
    <property type="entry name" value="GNAT"/>
    <property type="match status" value="1"/>
</dbReference>
<name>A0A856QQ69_9GAMM</name>
<evidence type="ECO:0000313" key="3">
    <source>
        <dbReference type="Proteomes" id="UP000324285"/>
    </source>
</evidence>
<evidence type="ECO:0000313" key="2">
    <source>
        <dbReference type="EMBL" id="QEM82106.2"/>
    </source>
</evidence>
<dbReference type="CDD" id="cd04301">
    <property type="entry name" value="NAT_SF"/>
    <property type="match status" value="1"/>
</dbReference>
<dbReference type="KEGG" id="hbh:E4T21_11515"/>
<dbReference type="SUPFAM" id="SSF55729">
    <property type="entry name" value="Acyl-CoA N-acyltransferases (Nat)"/>
    <property type="match status" value="1"/>
</dbReference>
<proteinExistence type="predicted"/>
<dbReference type="AlphaFoldDB" id="A0A856QQ69"/>
<gene>
    <name evidence="2" type="ORF">E4T21_11515</name>
</gene>
<dbReference type="EMBL" id="CP038437">
    <property type="protein sequence ID" value="QEM82106.2"/>
    <property type="molecule type" value="Genomic_DNA"/>
</dbReference>
<dbReference type="InterPro" id="IPR016181">
    <property type="entry name" value="Acyl_CoA_acyltransferase"/>
</dbReference>
<reference evidence="2" key="1">
    <citation type="submission" date="2021-02" db="EMBL/GenBank/DDBJ databases">
        <title>Strain Y2R2, a novel species of the genus Halomonas.</title>
        <authorList>
            <person name="Huang H."/>
        </authorList>
    </citation>
    <scope>NUCLEOTIDE SEQUENCE</scope>
    <source>
        <strain evidence="2">Y2R2</strain>
    </source>
</reference>
<keyword evidence="3" id="KW-1185">Reference proteome</keyword>
<feature type="domain" description="N-acetyltransferase" evidence="1">
    <location>
        <begin position="6"/>
        <end position="147"/>
    </location>
</feature>
<organism evidence="2 3">
    <name type="scientific">Halomonas binhaiensis</name>
    <dbReference type="NCBI Taxonomy" id="2562282"/>
    <lineage>
        <taxon>Bacteria</taxon>
        <taxon>Pseudomonadati</taxon>
        <taxon>Pseudomonadota</taxon>
        <taxon>Gammaproteobacteria</taxon>
        <taxon>Oceanospirillales</taxon>
        <taxon>Halomonadaceae</taxon>
        <taxon>Halomonas</taxon>
    </lineage>
</organism>
<protein>
    <submittedName>
        <fullName evidence="2">GNAT family N-acetyltransferase</fullName>
    </submittedName>
</protein>
<dbReference type="Proteomes" id="UP000324285">
    <property type="component" value="Chromosome"/>
</dbReference>
<dbReference type="GO" id="GO:0016747">
    <property type="term" value="F:acyltransferase activity, transferring groups other than amino-acyl groups"/>
    <property type="evidence" value="ECO:0007669"/>
    <property type="project" value="InterPro"/>
</dbReference>
<evidence type="ECO:0000259" key="1">
    <source>
        <dbReference type="PROSITE" id="PS51186"/>
    </source>
</evidence>